<keyword evidence="4 10" id="KW-1133">Transmembrane helix</keyword>
<protein>
    <recommendedName>
        <fullName evidence="11">G-protein coupled receptors family 1 profile domain-containing protein</fullName>
    </recommendedName>
</protein>
<accession>A0A8J2K7W2</accession>
<evidence type="ECO:0000256" key="8">
    <source>
        <dbReference type="ARBA" id="ARBA00023224"/>
    </source>
</evidence>
<keyword evidence="3 10" id="KW-0812">Transmembrane</keyword>
<feature type="compositionally biased region" description="Acidic residues" evidence="9">
    <location>
        <begin position="14"/>
        <end position="26"/>
    </location>
</feature>
<dbReference type="InterPro" id="IPR017452">
    <property type="entry name" value="GPCR_Rhodpsn_7TM"/>
</dbReference>
<dbReference type="OrthoDB" id="5987936at2759"/>
<name>A0A8J2K7W2_9HEXA</name>
<dbReference type="PROSITE" id="PS50262">
    <property type="entry name" value="G_PROTEIN_RECEP_F1_2"/>
    <property type="match status" value="1"/>
</dbReference>
<evidence type="ECO:0000259" key="11">
    <source>
        <dbReference type="PROSITE" id="PS50262"/>
    </source>
</evidence>
<feature type="transmembrane region" description="Helical" evidence="10">
    <location>
        <begin position="58"/>
        <end position="83"/>
    </location>
</feature>
<evidence type="ECO:0000256" key="6">
    <source>
        <dbReference type="ARBA" id="ARBA00023136"/>
    </source>
</evidence>
<sequence length="137" mass="15577">MGSSSAKLDYEAPGSEEEVDFLDDEPEGNKSCWNVYCVDNDTYIDMMRDHIYPTTVEWILIGAHFIAFTVGLVGNFLVCVAVYRNTSMRTVTNYFIVNLAVADFMVILFCLPPTVLWDVTETWFLGDALCKVVLYFQ</sequence>
<evidence type="ECO:0000313" key="13">
    <source>
        <dbReference type="Proteomes" id="UP000708208"/>
    </source>
</evidence>
<evidence type="ECO:0000256" key="10">
    <source>
        <dbReference type="SAM" id="Phobius"/>
    </source>
</evidence>
<evidence type="ECO:0000256" key="3">
    <source>
        <dbReference type="ARBA" id="ARBA00022692"/>
    </source>
</evidence>
<dbReference type="SUPFAM" id="SSF81321">
    <property type="entry name" value="Family A G protein-coupled receptor-like"/>
    <property type="match status" value="1"/>
</dbReference>
<evidence type="ECO:0000256" key="2">
    <source>
        <dbReference type="ARBA" id="ARBA00010663"/>
    </source>
</evidence>
<gene>
    <name evidence="12" type="ORF">AFUS01_LOCUS18657</name>
</gene>
<dbReference type="Pfam" id="PF00001">
    <property type="entry name" value="7tm_1"/>
    <property type="match status" value="1"/>
</dbReference>
<feature type="non-terminal residue" evidence="12">
    <location>
        <position position="137"/>
    </location>
</feature>
<comment type="subcellular location">
    <subcellularLocation>
        <location evidence="1">Membrane</location>
        <topology evidence="1">Multi-pass membrane protein</topology>
    </subcellularLocation>
</comment>
<keyword evidence="6 10" id="KW-0472">Membrane</keyword>
<comment type="caution">
    <text evidence="12">The sequence shown here is derived from an EMBL/GenBank/DDBJ whole genome shotgun (WGS) entry which is preliminary data.</text>
</comment>
<dbReference type="PANTHER" id="PTHR45695">
    <property type="entry name" value="LEUCOKININ RECEPTOR-RELATED"/>
    <property type="match status" value="1"/>
</dbReference>
<organism evidence="12 13">
    <name type="scientific">Allacma fusca</name>
    <dbReference type="NCBI Taxonomy" id="39272"/>
    <lineage>
        <taxon>Eukaryota</taxon>
        <taxon>Metazoa</taxon>
        <taxon>Ecdysozoa</taxon>
        <taxon>Arthropoda</taxon>
        <taxon>Hexapoda</taxon>
        <taxon>Collembola</taxon>
        <taxon>Symphypleona</taxon>
        <taxon>Sminthuridae</taxon>
        <taxon>Allacma</taxon>
    </lineage>
</organism>
<dbReference type="PANTHER" id="PTHR45695:SF15">
    <property type="entry name" value="OPSIN RH2"/>
    <property type="match status" value="1"/>
</dbReference>
<feature type="domain" description="G-protein coupled receptors family 1 profile" evidence="11">
    <location>
        <begin position="74"/>
        <end position="137"/>
    </location>
</feature>
<dbReference type="AlphaFoldDB" id="A0A8J2K7W2"/>
<keyword evidence="5" id="KW-0297">G-protein coupled receptor</keyword>
<keyword evidence="13" id="KW-1185">Reference proteome</keyword>
<reference evidence="12" key="1">
    <citation type="submission" date="2021-06" db="EMBL/GenBank/DDBJ databases">
        <authorList>
            <person name="Hodson N. C."/>
            <person name="Mongue J. A."/>
            <person name="Jaron S. K."/>
        </authorList>
    </citation>
    <scope>NUCLEOTIDE SEQUENCE</scope>
</reference>
<dbReference type="GO" id="GO:0004930">
    <property type="term" value="F:G protein-coupled receptor activity"/>
    <property type="evidence" value="ECO:0007669"/>
    <property type="project" value="UniProtKB-KW"/>
</dbReference>
<keyword evidence="8" id="KW-0807">Transducer</keyword>
<evidence type="ECO:0000256" key="7">
    <source>
        <dbReference type="ARBA" id="ARBA00023170"/>
    </source>
</evidence>
<dbReference type="GO" id="GO:0005886">
    <property type="term" value="C:plasma membrane"/>
    <property type="evidence" value="ECO:0007669"/>
    <property type="project" value="TreeGrafter"/>
</dbReference>
<dbReference type="EMBL" id="CAJVCH010187132">
    <property type="protein sequence ID" value="CAG7729976.1"/>
    <property type="molecule type" value="Genomic_DNA"/>
</dbReference>
<comment type="similarity">
    <text evidence="2">Belongs to the G-protein coupled receptor 1 family.</text>
</comment>
<feature type="region of interest" description="Disordered" evidence="9">
    <location>
        <begin position="1"/>
        <end position="26"/>
    </location>
</feature>
<keyword evidence="7" id="KW-0675">Receptor</keyword>
<evidence type="ECO:0000256" key="9">
    <source>
        <dbReference type="SAM" id="MobiDB-lite"/>
    </source>
</evidence>
<feature type="transmembrane region" description="Helical" evidence="10">
    <location>
        <begin position="95"/>
        <end position="117"/>
    </location>
</feature>
<evidence type="ECO:0000256" key="1">
    <source>
        <dbReference type="ARBA" id="ARBA00004141"/>
    </source>
</evidence>
<proteinExistence type="inferred from homology"/>
<evidence type="ECO:0000313" key="12">
    <source>
        <dbReference type="EMBL" id="CAG7729976.1"/>
    </source>
</evidence>
<dbReference type="Proteomes" id="UP000708208">
    <property type="component" value="Unassembled WGS sequence"/>
</dbReference>
<evidence type="ECO:0000256" key="4">
    <source>
        <dbReference type="ARBA" id="ARBA00022989"/>
    </source>
</evidence>
<evidence type="ECO:0000256" key="5">
    <source>
        <dbReference type="ARBA" id="ARBA00023040"/>
    </source>
</evidence>
<dbReference type="InterPro" id="IPR000276">
    <property type="entry name" value="GPCR_Rhodpsn"/>
</dbReference>